<evidence type="ECO:0000256" key="4">
    <source>
        <dbReference type="PROSITE-ProRule" id="PRU00339"/>
    </source>
</evidence>
<dbReference type="Pfam" id="PF00515">
    <property type="entry name" value="TPR_1"/>
    <property type="match status" value="2"/>
</dbReference>
<evidence type="ECO:0000259" key="6">
    <source>
        <dbReference type="Pfam" id="PF16546"/>
    </source>
</evidence>
<evidence type="ECO:0000313" key="8">
    <source>
        <dbReference type="Proteomes" id="UP000094527"/>
    </source>
</evidence>
<proteinExistence type="inferred from homology"/>
<feature type="compositionally biased region" description="Low complexity" evidence="5">
    <location>
        <begin position="75"/>
        <end position="87"/>
    </location>
</feature>
<accession>A0A1D2MHZ9</accession>
<dbReference type="GO" id="GO:0072380">
    <property type="term" value="C:TRC complex"/>
    <property type="evidence" value="ECO:0007669"/>
    <property type="project" value="TreeGrafter"/>
</dbReference>
<feature type="repeat" description="TPR" evidence="4">
    <location>
        <begin position="192"/>
        <end position="225"/>
    </location>
</feature>
<dbReference type="Pfam" id="PF16546">
    <property type="entry name" value="SGTA_dimer"/>
    <property type="match status" value="1"/>
</dbReference>
<dbReference type="PROSITE" id="PS50005">
    <property type="entry name" value="TPR"/>
    <property type="match status" value="3"/>
</dbReference>
<gene>
    <name evidence="7" type="ORF">Ocin01_14058</name>
</gene>
<dbReference type="STRING" id="48709.A0A1D2MHZ9"/>
<dbReference type="PANTHER" id="PTHR45831:SF2">
    <property type="entry name" value="LD24721P"/>
    <property type="match status" value="1"/>
</dbReference>
<comment type="caution">
    <text evidence="7">The sequence shown here is derived from an EMBL/GenBank/DDBJ whole genome shotgun (WGS) entry which is preliminary data.</text>
</comment>
<dbReference type="Proteomes" id="UP000094527">
    <property type="component" value="Unassembled WGS sequence"/>
</dbReference>
<dbReference type="Gene3D" id="1.20.5.420">
    <property type="entry name" value="Immunoglobulin FC, subunit C"/>
    <property type="match status" value="1"/>
</dbReference>
<feature type="domain" description="SGTA homodimerisation" evidence="6">
    <location>
        <begin position="12"/>
        <end position="71"/>
    </location>
</feature>
<feature type="region of interest" description="Disordered" evidence="5">
    <location>
        <begin position="102"/>
        <end position="121"/>
    </location>
</feature>
<protein>
    <submittedName>
        <fullName evidence="7">Small glutamine-rich tetratricopeptide repeat-containing protein alpha</fullName>
    </submittedName>
</protein>
<feature type="compositionally biased region" description="Gly residues" evidence="5">
    <location>
        <begin position="299"/>
        <end position="313"/>
    </location>
</feature>
<dbReference type="InterPro" id="IPR032374">
    <property type="entry name" value="SGTA_dimer"/>
</dbReference>
<reference evidence="7 8" key="1">
    <citation type="journal article" date="2016" name="Genome Biol. Evol.">
        <title>Gene Family Evolution Reflects Adaptation to Soil Environmental Stressors in the Genome of the Collembolan Orchesella cincta.</title>
        <authorList>
            <person name="Faddeeva-Vakhrusheva A."/>
            <person name="Derks M.F."/>
            <person name="Anvar S.Y."/>
            <person name="Agamennone V."/>
            <person name="Suring W."/>
            <person name="Smit S."/>
            <person name="van Straalen N.M."/>
            <person name="Roelofs D."/>
        </authorList>
    </citation>
    <scope>NUCLEOTIDE SEQUENCE [LARGE SCALE GENOMIC DNA]</scope>
    <source>
        <tissue evidence="7">Mixed pool</tissue>
    </source>
</reference>
<dbReference type="SUPFAM" id="SSF48452">
    <property type="entry name" value="TPR-like"/>
    <property type="match status" value="1"/>
</dbReference>
<name>A0A1D2MHZ9_ORCCI</name>
<evidence type="ECO:0000313" key="7">
    <source>
        <dbReference type="EMBL" id="ODM92620.1"/>
    </source>
</evidence>
<dbReference type="EMBL" id="LJIJ01001183">
    <property type="protein sequence ID" value="ODM92620.1"/>
    <property type="molecule type" value="Genomic_DNA"/>
</dbReference>
<feature type="repeat" description="TPR" evidence="4">
    <location>
        <begin position="158"/>
        <end position="191"/>
    </location>
</feature>
<comment type="similarity">
    <text evidence="1">Belongs to the SGT family.</text>
</comment>
<evidence type="ECO:0000256" key="1">
    <source>
        <dbReference type="ARBA" id="ARBA00008175"/>
    </source>
</evidence>
<keyword evidence="2" id="KW-0677">Repeat</keyword>
<organism evidence="7 8">
    <name type="scientific">Orchesella cincta</name>
    <name type="common">Springtail</name>
    <name type="synonym">Podura cincta</name>
    <dbReference type="NCBI Taxonomy" id="48709"/>
    <lineage>
        <taxon>Eukaryota</taxon>
        <taxon>Metazoa</taxon>
        <taxon>Ecdysozoa</taxon>
        <taxon>Arthropoda</taxon>
        <taxon>Hexapoda</taxon>
        <taxon>Collembola</taxon>
        <taxon>Entomobryomorpha</taxon>
        <taxon>Entomobryoidea</taxon>
        <taxon>Orchesellidae</taxon>
        <taxon>Orchesellinae</taxon>
        <taxon>Orchesella</taxon>
    </lineage>
</organism>
<feature type="compositionally biased region" description="Polar residues" evidence="5">
    <location>
        <begin position="323"/>
        <end position="336"/>
    </location>
</feature>
<dbReference type="OrthoDB" id="2335338at2759"/>
<evidence type="ECO:0000256" key="2">
    <source>
        <dbReference type="ARBA" id="ARBA00022737"/>
    </source>
</evidence>
<dbReference type="PROSITE" id="PS50293">
    <property type="entry name" value="TPR_REGION"/>
    <property type="match status" value="1"/>
</dbReference>
<dbReference type="InterPro" id="IPR011990">
    <property type="entry name" value="TPR-like_helical_dom_sf"/>
</dbReference>
<dbReference type="InterPro" id="IPR047150">
    <property type="entry name" value="SGT"/>
</dbReference>
<dbReference type="GO" id="GO:0006620">
    <property type="term" value="P:post-translational protein targeting to endoplasmic reticulum membrane"/>
    <property type="evidence" value="ECO:0007669"/>
    <property type="project" value="TreeGrafter"/>
</dbReference>
<dbReference type="PANTHER" id="PTHR45831">
    <property type="entry name" value="LD24721P"/>
    <property type="match status" value="1"/>
</dbReference>
<dbReference type="GO" id="GO:0060090">
    <property type="term" value="F:molecular adaptor activity"/>
    <property type="evidence" value="ECO:0007669"/>
    <property type="project" value="TreeGrafter"/>
</dbReference>
<evidence type="ECO:0000256" key="3">
    <source>
        <dbReference type="ARBA" id="ARBA00022803"/>
    </source>
</evidence>
<sequence length="358" mass="38558">MQNRNTMEDQQNTKKVVYGVLEFLDEEFKKTTTTADSKESLEVAMQCLETAFGIGLRDTQFKPSKSLRELVRSQGPAAGSEAAAASAPPFPTNMANPLAGASYVNTGPEYQKPADSSDADKQLADELKNKGNDSMKNLNFTEALDHYNKAISMDGNNAVYFCNRAAAYIKLEQYDKALRDCQIAVQLQPSYARAYGRMGVTYSSQNNHVDAILCYKKALELEPDNESYKKNLQISQHMMLQDVPAAQAQAAASPNLQSFFSNPNLINMASQMLQDPSMQQMMQSIMQSFQGGAPPPQGAAGGGAAGAPGGGGMESLLQMGQAIAQQIQNSNPNLVDQLTGYGGTPDGRPPSSGPNNEN</sequence>
<feature type="region of interest" description="Disordered" evidence="5">
    <location>
        <begin position="288"/>
        <end position="358"/>
    </location>
</feature>
<dbReference type="GO" id="GO:0016020">
    <property type="term" value="C:membrane"/>
    <property type="evidence" value="ECO:0007669"/>
    <property type="project" value="TreeGrafter"/>
</dbReference>
<dbReference type="OMA" id="DMARNMM"/>
<keyword evidence="8" id="KW-1185">Reference proteome</keyword>
<dbReference type="SMART" id="SM00028">
    <property type="entry name" value="TPR"/>
    <property type="match status" value="3"/>
</dbReference>
<keyword evidence="3 4" id="KW-0802">TPR repeat</keyword>
<feature type="region of interest" description="Disordered" evidence="5">
    <location>
        <begin position="67"/>
        <end position="91"/>
    </location>
</feature>
<dbReference type="InterPro" id="IPR019734">
    <property type="entry name" value="TPR_rpt"/>
</dbReference>
<feature type="repeat" description="TPR" evidence="4">
    <location>
        <begin position="124"/>
        <end position="157"/>
    </location>
</feature>
<dbReference type="AlphaFoldDB" id="A0A1D2MHZ9"/>
<evidence type="ECO:0000256" key="5">
    <source>
        <dbReference type="SAM" id="MobiDB-lite"/>
    </source>
</evidence>
<dbReference type="Gene3D" id="1.25.40.10">
    <property type="entry name" value="Tetratricopeptide repeat domain"/>
    <property type="match status" value="1"/>
</dbReference>